<proteinExistence type="predicted"/>
<dbReference type="InterPro" id="IPR056647">
    <property type="entry name" value="DUF7745"/>
</dbReference>
<keyword evidence="3" id="KW-1185">Reference proteome</keyword>
<accession>A0AAW2C8C5</accession>
<evidence type="ECO:0000259" key="1">
    <source>
        <dbReference type="Pfam" id="PF24924"/>
    </source>
</evidence>
<organism evidence="2 3">
    <name type="scientific">Lithocarpus litseifolius</name>
    <dbReference type="NCBI Taxonomy" id="425828"/>
    <lineage>
        <taxon>Eukaryota</taxon>
        <taxon>Viridiplantae</taxon>
        <taxon>Streptophyta</taxon>
        <taxon>Embryophyta</taxon>
        <taxon>Tracheophyta</taxon>
        <taxon>Spermatophyta</taxon>
        <taxon>Magnoliopsida</taxon>
        <taxon>eudicotyledons</taxon>
        <taxon>Gunneridae</taxon>
        <taxon>Pentapetalae</taxon>
        <taxon>rosids</taxon>
        <taxon>fabids</taxon>
        <taxon>Fagales</taxon>
        <taxon>Fagaceae</taxon>
        <taxon>Lithocarpus</taxon>
    </lineage>
</organism>
<evidence type="ECO:0000313" key="2">
    <source>
        <dbReference type="EMBL" id="KAK9992505.1"/>
    </source>
</evidence>
<reference evidence="2 3" key="1">
    <citation type="submission" date="2024-01" db="EMBL/GenBank/DDBJ databases">
        <title>A telomere-to-telomere, gap-free genome of sweet tea (Lithocarpus litseifolius).</title>
        <authorList>
            <person name="Zhou J."/>
        </authorList>
    </citation>
    <scope>NUCLEOTIDE SEQUENCE [LARGE SCALE GENOMIC DNA]</scope>
    <source>
        <strain evidence="2">Zhou-2022a</strain>
        <tissue evidence="2">Leaf</tissue>
    </source>
</reference>
<evidence type="ECO:0000313" key="3">
    <source>
        <dbReference type="Proteomes" id="UP001459277"/>
    </source>
</evidence>
<dbReference type="Pfam" id="PF24924">
    <property type="entry name" value="DUF7745"/>
    <property type="match status" value="1"/>
</dbReference>
<feature type="domain" description="DUF7745" evidence="1">
    <location>
        <begin position="40"/>
        <end position="112"/>
    </location>
</feature>
<gene>
    <name evidence="2" type="ORF">SO802_027490</name>
</gene>
<dbReference type="EMBL" id="JAZDWU010000009">
    <property type="protein sequence ID" value="KAK9992505.1"/>
    <property type="molecule type" value="Genomic_DNA"/>
</dbReference>
<dbReference type="AlphaFoldDB" id="A0AAW2C8C5"/>
<dbReference type="PANTHER" id="PTHR48200:SF1">
    <property type="entry name" value="AMINOTRANSFERASE-LIKE PLANT MOBILE DOMAIN-CONTAINING PROTEIN"/>
    <property type="match status" value="1"/>
</dbReference>
<name>A0AAW2C8C5_9ROSI</name>
<protein>
    <recommendedName>
        <fullName evidence="1">DUF7745 domain-containing protein</fullName>
    </recommendedName>
</protein>
<dbReference type="Proteomes" id="UP001459277">
    <property type="component" value="Unassembled WGS sequence"/>
</dbReference>
<dbReference type="PANTHER" id="PTHR48200">
    <property type="entry name" value="PROTEIN, PUTATIVE-RELATED"/>
    <property type="match status" value="1"/>
</dbReference>
<sequence>MANKNFYFHSTIHDINRWVFSFDFSIKTNFTAFKLKGIKALRNIKIKWDFLRVAVKFWDTKDHVFQFQTAELCPTIEEFSAILGYNPGKKLVAISCDPRHRENLSDALGLRSSITNSMIKGPGFVDARAISVVNQIKDDDNLVPLILAETLLGLDSVFQGGESQNFLGSPLALQIWLMERLEMIATFVDYGPENFLSRTILKIECQIESDWVKFLNKKSNASIRWNCYWWKCPPPLLRFLGSDHIFLVGLRKATFYKDDRLLRQFQYNQELPGGKRRKPFTPVDTNPNSIKNMLLGLEMAN</sequence>
<comment type="caution">
    <text evidence="2">The sequence shown here is derived from an EMBL/GenBank/DDBJ whole genome shotgun (WGS) entry which is preliminary data.</text>
</comment>